<protein>
    <submittedName>
        <fullName evidence="2">Type IX secretion system membrane protein PorP/SprF</fullName>
    </submittedName>
</protein>
<evidence type="ECO:0000313" key="2">
    <source>
        <dbReference type="EMBL" id="RXJ44305.1"/>
    </source>
</evidence>
<keyword evidence="1" id="KW-0732">Signal</keyword>
<dbReference type="Pfam" id="PF11751">
    <property type="entry name" value="PorP_SprF"/>
    <property type="match status" value="1"/>
</dbReference>
<dbReference type="AlphaFoldDB" id="A0A4Q0XEH5"/>
<gene>
    <name evidence="2" type="ORF">ESZ48_18665</name>
</gene>
<comment type="caution">
    <text evidence="2">The sequence shown here is derived from an EMBL/GenBank/DDBJ whole genome shotgun (WGS) entry which is preliminary data.</text>
</comment>
<accession>A0A4Q0XEH5</accession>
<feature type="signal peptide" evidence="1">
    <location>
        <begin position="1"/>
        <end position="31"/>
    </location>
</feature>
<evidence type="ECO:0000313" key="3">
    <source>
        <dbReference type="Proteomes" id="UP000289792"/>
    </source>
</evidence>
<dbReference type="NCBIfam" id="TIGR03519">
    <property type="entry name" value="T9SS_PorP_fam"/>
    <property type="match status" value="1"/>
</dbReference>
<dbReference type="Proteomes" id="UP000289792">
    <property type="component" value="Unassembled WGS sequence"/>
</dbReference>
<dbReference type="EMBL" id="SDDZ01000020">
    <property type="protein sequence ID" value="RXJ44305.1"/>
    <property type="molecule type" value="Genomic_DNA"/>
</dbReference>
<dbReference type="InterPro" id="IPR019861">
    <property type="entry name" value="PorP/SprF_Bacteroidetes"/>
</dbReference>
<name>A0A4Q0XEH5_9FLAO</name>
<organism evidence="2 3">
    <name type="scientific">Gelidibacter gilvus</name>
    <dbReference type="NCBI Taxonomy" id="59602"/>
    <lineage>
        <taxon>Bacteria</taxon>
        <taxon>Pseudomonadati</taxon>
        <taxon>Bacteroidota</taxon>
        <taxon>Flavobacteriia</taxon>
        <taxon>Flavobacteriales</taxon>
        <taxon>Flavobacteriaceae</taxon>
        <taxon>Gelidibacter</taxon>
    </lineage>
</organism>
<evidence type="ECO:0000256" key="1">
    <source>
        <dbReference type="SAM" id="SignalP"/>
    </source>
</evidence>
<dbReference type="OrthoDB" id="1114455at2"/>
<feature type="chain" id="PRO_5020835717" evidence="1">
    <location>
        <begin position="32"/>
        <end position="314"/>
    </location>
</feature>
<keyword evidence="3" id="KW-1185">Reference proteome</keyword>
<reference evidence="2 3" key="1">
    <citation type="submission" date="2019-01" db="EMBL/GenBank/DDBJ databases">
        <title>Genome sequence of the Antarctic species Gelidibacter gilvus ACAM 158(T).</title>
        <authorList>
            <person name="Bowman J.P."/>
        </authorList>
    </citation>
    <scope>NUCLEOTIDE SEQUENCE [LARGE SCALE GENOMIC DNA]</scope>
    <source>
        <strain evidence="2 3">IC158</strain>
    </source>
</reference>
<proteinExistence type="predicted"/>
<sequence>MNRIPMTIKKSNLLVLVLFGSLLFMLPSAQAQQDSQYTQYMYNTISVNPAYVGSRGSLSILGVYRNQWVGLDGAPKTLNFSMHSPIGVKGVGLGLGFTSDQIGPSSESLVTADFSYTIPMANDLKLSFGMKGGVSIWDLDPNKLNIYDPNDYDLRQQNNSSPVVGVGLYLHTEKWYVGLSSPNMLETQHYDDVQVSTATEKTHIYLIGGYVFDINPNFKLKPAILAKAVVGAPLALDFSANALLNDNLTFGLAYRLDAAVSALAGFQISDHIMIGYSYDYDTTALGNYNDGSHEIFLRFELGTRMRAKVNPRFF</sequence>